<dbReference type="PANTHER" id="PTHR47966">
    <property type="entry name" value="BETA-SITE APP-CLEAVING ENZYME, ISOFORM A-RELATED"/>
    <property type="match status" value="1"/>
</dbReference>
<evidence type="ECO:0000313" key="4">
    <source>
        <dbReference type="EMBL" id="KAK4511909.1"/>
    </source>
</evidence>
<keyword evidence="5" id="KW-1185">Reference proteome</keyword>
<evidence type="ECO:0000256" key="2">
    <source>
        <dbReference type="SAM" id="SignalP"/>
    </source>
</evidence>
<keyword evidence="2" id="KW-0732">Signal</keyword>
<dbReference type="InterPro" id="IPR033121">
    <property type="entry name" value="PEPTIDASE_A1"/>
</dbReference>
<dbReference type="GO" id="GO:0006508">
    <property type="term" value="P:proteolysis"/>
    <property type="evidence" value="ECO:0007669"/>
    <property type="project" value="InterPro"/>
</dbReference>
<evidence type="ECO:0000259" key="3">
    <source>
        <dbReference type="PROSITE" id="PS51767"/>
    </source>
</evidence>
<feature type="signal peptide" evidence="2">
    <location>
        <begin position="1"/>
        <end position="22"/>
    </location>
</feature>
<dbReference type="InterPro" id="IPR001461">
    <property type="entry name" value="Aspartic_peptidase_A1"/>
</dbReference>
<proteinExistence type="inferred from homology"/>
<organism evidence="4 5">
    <name type="scientific">Mucor velutinosus</name>
    <dbReference type="NCBI Taxonomy" id="708070"/>
    <lineage>
        <taxon>Eukaryota</taxon>
        <taxon>Fungi</taxon>
        <taxon>Fungi incertae sedis</taxon>
        <taxon>Mucoromycota</taxon>
        <taxon>Mucoromycotina</taxon>
        <taxon>Mucoromycetes</taxon>
        <taxon>Mucorales</taxon>
        <taxon>Mucorineae</taxon>
        <taxon>Mucoraceae</taxon>
        <taxon>Mucor</taxon>
    </lineage>
</organism>
<comment type="caution">
    <text evidence="4">The sequence shown here is derived from an EMBL/GenBank/DDBJ whole genome shotgun (WGS) entry which is preliminary data.</text>
</comment>
<dbReference type="RefSeq" id="XP_064678575.1">
    <property type="nucleotide sequence ID" value="XM_064823263.1"/>
</dbReference>
<feature type="chain" id="PRO_5042867742" evidence="2">
    <location>
        <begin position="23"/>
        <end position="446"/>
    </location>
</feature>
<dbReference type="GO" id="GO:0004190">
    <property type="term" value="F:aspartic-type endopeptidase activity"/>
    <property type="evidence" value="ECO:0007669"/>
    <property type="project" value="InterPro"/>
</dbReference>
<dbReference type="Proteomes" id="UP001304243">
    <property type="component" value="Unassembled WGS sequence"/>
</dbReference>
<dbReference type="AlphaFoldDB" id="A0AAN7HKX1"/>
<protein>
    <submittedName>
        <fullName evidence="4">Qcr9 subunit 9 of the ubiquinol cytochrome-c reductase complex</fullName>
    </submittedName>
</protein>
<dbReference type="EMBL" id="JASEJX010000025">
    <property type="protein sequence ID" value="KAK4511909.1"/>
    <property type="molecule type" value="Genomic_DNA"/>
</dbReference>
<evidence type="ECO:0000313" key="5">
    <source>
        <dbReference type="Proteomes" id="UP001304243"/>
    </source>
</evidence>
<sequence length="446" mass="50298">MLYTKLALVSAFAYAHFACTSAAKVIITDLFHDTEKYYTSITVGNPAQSFLVALDTDSTLTWVHGIECPSVDCQRTRFNNLGAAASKEYKRAGDGYEQFYSFDATNQKSYVAGFLGTDTITLEQLTVEQDFVPVFESHKVFKDFTDSSKFVPEGVLGLGVSSTVSTRAIKNLKSVSMPRPYTSFVRNLAEKGLIDKAFSLYFGSLPLRGIIKGEFVLGGFNENRITEAPHFIPVYRPGGPNEDIRWQVFGQAFKVYELESQSTLLNDQVDSTFAYPDIPTQADPRSSVIYEERFLRDKNELFKFATALPFSKLKQGYNNRLYRALTGSDPDKMDLENEPNSYIIDCQFGNDTTKMLSISFSHQQDSKTDPKPVHVEFPLSHLVIPYFDKDDKHTGCLWGPQDTEDDSEEMHLGLDILRQIYTTFDFNEYRIGLASAKDTPTKIIVE</sequence>
<dbReference type="Gene3D" id="2.40.70.10">
    <property type="entry name" value="Acid Proteases"/>
    <property type="match status" value="2"/>
</dbReference>
<dbReference type="PANTHER" id="PTHR47966:SF51">
    <property type="entry name" value="BETA-SITE APP-CLEAVING ENZYME, ISOFORM A-RELATED"/>
    <property type="match status" value="1"/>
</dbReference>
<dbReference type="InterPro" id="IPR021109">
    <property type="entry name" value="Peptidase_aspartic_dom_sf"/>
</dbReference>
<dbReference type="CDD" id="cd05471">
    <property type="entry name" value="pepsin_like"/>
    <property type="match status" value="1"/>
</dbReference>
<comment type="similarity">
    <text evidence="1">Belongs to the peptidase A1 family.</text>
</comment>
<reference evidence="4 5" key="1">
    <citation type="submission" date="2022-11" db="EMBL/GenBank/DDBJ databases">
        <title>Mucor velutinosus strain NIH1002 WGS.</title>
        <authorList>
            <person name="Subramanian P."/>
            <person name="Mullikin J.C."/>
            <person name="Segre J.A."/>
            <person name="Zelazny A.M."/>
        </authorList>
    </citation>
    <scope>NUCLEOTIDE SEQUENCE [LARGE SCALE GENOMIC DNA]</scope>
    <source>
        <strain evidence="4 5">NIH1002</strain>
    </source>
</reference>
<dbReference type="PROSITE" id="PS51767">
    <property type="entry name" value="PEPTIDASE_A1"/>
    <property type="match status" value="1"/>
</dbReference>
<gene>
    <name evidence="4" type="primary">QCR9</name>
    <name evidence="4" type="ORF">ATC70_003908</name>
</gene>
<dbReference type="InterPro" id="IPR034164">
    <property type="entry name" value="Pepsin-like_dom"/>
</dbReference>
<dbReference type="PRINTS" id="PR00792">
    <property type="entry name" value="PEPSIN"/>
</dbReference>
<feature type="domain" description="Peptidase A1" evidence="3">
    <location>
        <begin position="37"/>
        <end position="434"/>
    </location>
</feature>
<accession>A0AAN7HKX1</accession>
<evidence type="ECO:0000256" key="1">
    <source>
        <dbReference type="ARBA" id="ARBA00007447"/>
    </source>
</evidence>
<name>A0AAN7HKX1_9FUNG</name>
<dbReference type="SUPFAM" id="SSF50630">
    <property type="entry name" value="Acid proteases"/>
    <property type="match status" value="1"/>
</dbReference>
<dbReference type="Pfam" id="PF00026">
    <property type="entry name" value="Asp"/>
    <property type="match status" value="1"/>
</dbReference>
<dbReference type="GeneID" id="89947610"/>